<proteinExistence type="predicted"/>
<organism evidence="1">
    <name type="scientific">viral metagenome</name>
    <dbReference type="NCBI Taxonomy" id="1070528"/>
    <lineage>
        <taxon>unclassified sequences</taxon>
        <taxon>metagenomes</taxon>
        <taxon>organismal metagenomes</taxon>
    </lineage>
</organism>
<dbReference type="AlphaFoldDB" id="A0A6C0IVU7"/>
<reference evidence="1" key="1">
    <citation type="journal article" date="2020" name="Nature">
        <title>Giant virus diversity and host interactions through global metagenomics.</title>
        <authorList>
            <person name="Schulz F."/>
            <person name="Roux S."/>
            <person name="Paez-Espino D."/>
            <person name="Jungbluth S."/>
            <person name="Walsh D.A."/>
            <person name="Denef V.J."/>
            <person name="McMahon K.D."/>
            <person name="Konstantinidis K.T."/>
            <person name="Eloe-Fadrosh E.A."/>
            <person name="Kyrpides N.C."/>
            <person name="Woyke T."/>
        </authorList>
    </citation>
    <scope>NUCLEOTIDE SEQUENCE</scope>
    <source>
        <strain evidence="1">GVMAG-M-3300024302-11</strain>
    </source>
</reference>
<name>A0A6C0IVU7_9ZZZZ</name>
<protein>
    <recommendedName>
        <fullName evidence="2">Endonuclease/exonuclease/phosphatase domain-containing protein</fullName>
    </recommendedName>
</protein>
<sequence>MENTYFKNYLKYKKKYLDLKKLDGGTKMEHIPNITGNLLLSNHQPLVFGKMLVWNIENQEDNEKRINNPSIQLTLIERYKRIFIEIDKIINANERVQIIGLQEFVSNVSPDGNLLIRGELSDIIHRFLLESELTFVIYTPKNTTNYTKADKPYFFNSQYGNMIFKIRRYPNEANGTHEYTIEKKISESIDIFKKNYSTLIRECIYNIHFTTRYFNYIKSGANLFINLHGTTENHDLPILNEYINKIFKEHYISEIYIGGDFNKNTEQVTLYQWNINDFSRISIESIDSKHIIVFKRSN</sequence>
<evidence type="ECO:0000313" key="1">
    <source>
        <dbReference type="EMBL" id="QHT96565.1"/>
    </source>
</evidence>
<dbReference type="EMBL" id="MN740259">
    <property type="protein sequence ID" value="QHT96565.1"/>
    <property type="molecule type" value="Genomic_DNA"/>
</dbReference>
<evidence type="ECO:0008006" key="2">
    <source>
        <dbReference type="Google" id="ProtNLM"/>
    </source>
</evidence>
<accession>A0A6C0IVU7</accession>